<evidence type="ECO:0000313" key="1">
    <source>
        <dbReference type="EMBL" id="MDS3861031.1"/>
    </source>
</evidence>
<keyword evidence="2" id="KW-1185">Reference proteome</keyword>
<dbReference type="AlphaFoldDB" id="A0AAE4FRZ5"/>
<dbReference type="EMBL" id="JAVMIP010000008">
    <property type="protein sequence ID" value="MDS3861031.1"/>
    <property type="molecule type" value="Genomic_DNA"/>
</dbReference>
<evidence type="ECO:0000313" key="2">
    <source>
        <dbReference type="Proteomes" id="UP001268256"/>
    </source>
</evidence>
<gene>
    <name evidence="1" type="ORF">RIF25_09440</name>
</gene>
<dbReference type="Proteomes" id="UP001268256">
    <property type="component" value="Unassembled WGS sequence"/>
</dbReference>
<dbReference type="RefSeq" id="WP_322878289.1">
    <property type="nucleotide sequence ID" value="NZ_JAVMIP010000008.1"/>
</dbReference>
<reference evidence="2" key="1">
    <citation type="submission" date="2023-07" db="EMBL/GenBank/DDBJ databases">
        <authorList>
            <person name="Luz R."/>
            <person name="Cordeiro R."/>
            <person name="Fonseca A."/>
            <person name="Goncalves V."/>
        </authorList>
    </citation>
    <scope>NUCLEOTIDE SEQUENCE [LARGE SCALE GENOMIC DNA]</scope>
    <source>
        <strain evidence="2">BACA0444</strain>
    </source>
</reference>
<proteinExistence type="predicted"/>
<comment type="caution">
    <text evidence="1">The sequence shown here is derived from an EMBL/GenBank/DDBJ whole genome shotgun (WGS) entry which is preliminary data.</text>
</comment>
<protein>
    <submittedName>
        <fullName evidence="1">Uncharacterized protein</fullName>
    </submittedName>
</protein>
<organism evidence="1 2">
    <name type="scientific">Pseudocalidococcus azoricus BACA0444</name>
    <dbReference type="NCBI Taxonomy" id="2918990"/>
    <lineage>
        <taxon>Bacteria</taxon>
        <taxon>Bacillati</taxon>
        <taxon>Cyanobacteriota</taxon>
        <taxon>Cyanophyceae</taxon>
        <taxon>Acaryochloridales</taxon>
        <taxon>Thermosynechococcaceae</taxon>
        <taxon>Pseudocalidococcus</taxon>
        <taxon>Pseudocalidococcus azoricus</taxon>
    </lineage>
</organism>
<accession>A0AAE4FRZ5</accession>
<name>A0AAE4FRZ5_9CYAN</name>
<sequence length="132" mass="15034">MGKYITKYFSDFGFVYGQVEIEVYLVIDGVSQSSSYDFETALLPQVWRNWCLTPEKMSSLGLRGVCQPPYGQLREAQLTLAEGMELRIPVPWRGNDSRFTQFFQDVSINSSVLFTAIKGEVIGAFFTELHSR</sequence>